<accession>A0A6L8WAS5</accession>
<evidence type="ECO:0000256" key="7">
    <source>
        <dbReference type="ARBA" id="ARBA00023065"/>
    </source>
</evidence>
<dbReference type="Gene3D" id="1.20.1530.20">
    <property type="match status" value="1"/>
</dbReference>
<comment type="caution">
    <text evidence="11">The sequence shown here is derived from an EMBL/GenBank/DDBJ whole genome shotgun (WGS) entry which is preliminary data.</text>
</comment>
<dbReference type="Proteomes" id="UP000476030">
    <property type="component" value="Unassembled WGS sequence"/>
</dbReference>
<feature type="transmembrane region" description="Helical" evidence="9">
    <location>
        <begin position="6"/>
        <end position="28"/>
    </location>
</feature>
<dbReference type="EMBL" id="WTUW01000009">
    <property type="protein sequence ID" value="MZR32095.1"/>
    <property type="molecule type" value="Genomic_DNA"/>
</dbReference>
<dbReference type="InterPro" id="IPR038770">
    <property type="entry name" value="Na+/solute_symporter_sf"/>
</dbReference>
<proteinExistence type="predicted"/>
<dbReference type="Pfam" id="PF00999">
    <property type="entry name" value="Na_H_Exchanger"/>
    <property type="match status" value="1"/>
</dbReference>
<keyword evidence="5 9" id="KW-0812">Transmembrane</keyword>
<dbReference type="AlphaFoldDB" id="A0A6L8WAS5"/>
<feature type="transmembrane region" description="Helical" evidence="9">
    <location>
        <begin position="94"/>
        <end position="116"/>
    </location>
</feature>
<dbReference type="GO" id="GO:1902600">
    <property type="term" value="P:proton transmembrane transport"/>
    <property type="evidence" value="ECO:0007669"/>
    <property type="project" value="InterPro"/>
</dbReference>
<evidence type="ECO:0000256" key="5">
    <source>
        <dbReference type="ARBA" id="ARBA00022692"/>
    </source>
</evidence>
<evidence type="ECO:0000256" key="4">
    <source>
        <dbReference type="ARBA" id="ARBA00022475"/>
    </source>
</evidence>
<feature type="transmembrane region" description="Helical" evidence="9">
    <location>
        <begin position="61"/>
        <end position="82"/>
    </location>
</feature>
<evidence type="ECO:0000313" key="12">
    <source>
        <dbReference type="Proteomes" id="UP000476030"/>
    </source>
</evidence>
<dbReference type="PANTHER" id="PTHR32507:SF7">
    <property type="entry name" value="K(+)_H(+) ANTIPORTER NHAP2"/>
    <property type="match status" value="1"/>
</dbReference>
<feature type="transmembrane region" description="Helical" evidence="9">
    <location>
        <begin position="201"/>
        <end position="220"/>
    </location>
</feature>
<feature type="transmembrane region" description="Helical" evidence="9">
    <location>
        <begin position="232"/>
        <end position="258"/>
    </location>
</feature>
<protein>
    <submittedName>
        <fullName evidence="11">Potassium/proton antiporter</fullName>
    </submittedName>
</protein>
<dbReference type="GO" id="GO:0015297">
    <property type="term" value="F:antiporter activity"/>
    <property type="evidence" value="ECO:0007669"/>
    <property type="project" value="UniProtKB-KW"/>
</dbReference>
<gene>
    <name evidence="11" type="ORF">GQE98_15765</name>
</gene>
<feature type="transmembrane region" description="Helical" evidence="9">
    <location>
        <begin position="340"/>
        <end position="360"/>
    </location>
</feature>
<evidence type="ECO:0000256" key="2">
    <source>
        <dbReference type="ARBA" id="ARBA00022448"/>
    </source>
</evidence>
<reference evidence="11 12" key="1">
    <citation type="submission" date="2019-12" db="EMBL/GenBank/DDBJ databases">
        <title>Snethiella sp. nov. sp. isolated from sea sand.</title>
        <authorList>
            <person name="Kim J."/>
            <person name="Jeong S.E."/>
            <person name="Jung H.S."/>
            <person name="Jeon C.O."/>
        </authorList>
    </citation>
    <scope>NUCLEOTIDE SEQUENCE [LARGE SCALE GENOMIC DNA]</scope>
    <source>
        <strain evidence="11 12">DP05</strain>
    </source>
</reference>
<comment type="subcellular location">
    <subcellularLocation>
        <location evidence="1">Cell membrane</location>
        <topology evidence="1">Multi-pass membrane protein</topology>
    </subcellularLocation>
</comment>
<evidence type="ECO:0000256" key="6">
    <source>
        <dbReference type="ARBA" id="ARBA00022989"/>
    </source>
</evidence>
<keyword evidence="8 9" id="KW-0472">Membrane</keyword>
<organism evidence="11 12">
    <name type="scientific">Sneathiella litorea</name>
    <dbReference type="NCBI Taxonomy" id="2606216"/>
    <lineage>
        <taxon>Bacteria</taxon>
        <taxon>Pseudomonadati</taxon>
        <taxon>Pseudomonadota</taxon>
        <taxon>Alphaproteobacteria</taxon>
        <taxon>Sneathiellales</taxon>
        <taxon>Sneathiellaceae</taxon>
        <taxon>Sneathiella</taxon>
    </lineage>
</organism>
<keyword evidence="2" id="KW-0813">Transport</keyword>
<keyword evidence="7" id="KW-0406">Ion transport</keyword>
<dbReference type="GO" id="GO:0005886">
    <property type="term" value="C:plasma membrane"/>
    <property type="evidence" value="ECO:0007669"/>
    <property type="project" value="UniProtKB-SubCell"/>
</dbReference>
<keyword evidence="6 9" id="KW-1133">Transmembrane helix</keyword>
<keyword evidence="3" id="KW-0050">Antiport</keyword>
<dbReference type="InterPro" id="IPR006153">
    <property type="entry name" value="Cation/H_exchanger_TM"/>
</dbReference>
<evidence type="ECO:0000256" key="1">
    <source>
        <dbReference type="ARBA" id="ARBA00004651"/>
    </source>
</evidence>
<dbReference type="PANTHER" id="PTHR32507">
    <property type="entry name" value="NA(+)/H(+) ANTIPORTER 1"/>
    <property type="match status" value="1"/>
</dbReference>
<feature type="transmembrane region" description="Helical" evidence="9">
    <location>
        <begin position="122"/>
        <end position="142"/>
    </location>
</feature>
<dbReference type="RefSeq" id="WP_161316668.1">
    <property type="nucleotide sequence ID" value="NZ_WTUW01000009.1"/>
</dbReference>
<feature type="transmembrane region" description="Helical" evidence="9">
    <location>
        <begin position="279"/>
        <end position="297"/>
    </location>
</feature>
<feature type="transmembrane region" description="Helical" evidence="9">
    <location>
        <begin position="309"/>
        <end position="333"/>
    </location>
</feature>
<dbReference type="NCBIfam" id="NF003715">
    <property type="entry name" value="PRK05326.1-2"/>
    <property type="match status" value="1"/>
</dbReference>
<evidence type="ECO:0000259" key="10">
    <source>
        <dbReference type="Pfam" id="PF00999"/>
    </source>
</evidence>
<evidence type="ECO:0000256" key="9">
    <source>
        <dbReference type="SAM" id="Phobius"/>
    </source>
</evidence>
<name>A0A6L8WAS5_9PROT</name>
<evidence type="ECO:0000256" key="3">
    <source>
        <dbReference type="ARBA" id="ARBA00022449"/>
    </source>
</evidence>
<feature type="transmembrane region" description="Helical" evidence="9">
    <location>
        <begin position="35"/>
        <end position="55"/>
    </location>
</feature>
<feature type="domain" description="Cation/H+ exchanger transmembrane" evidence="10">
    <location>
        <begin position="22"/>
        <end position="393"/>
    </location>
</feature>
<evidence type="ECO:0000256" key="8">
    <source>
        <dbReference type="ARBA" id="ARBA00023136"/>
    </source>
</evidence>
<keyword evidence="12" id="KW-1185">Reference proteome</keyword>
<keyword evidence="4" id="KW-1003">Cell membrane</keyword>
<feature type="transmembrane region" description="Helical" evidence="9">
    <location>
        <begin position="372"/>
        <end position="392"/>
    </location>
</feature>
<dbReference type="NCBIfam" id="NF003716">
    <property type="entry name" value="PRK05326.1-3"/>
    <property type="match status" value="1"/>
</dbReference>
<sequence>MELLTSIEVILVFVSFLFLVGCLLTPVADRLGAPFLLLFLFIGMMMGENGIGGVQFDDFTFAYDIGSIALALILFSGGLDTTRASFKKAGMPSLMLAVVGVIATTFIVGLLINFLFSVPLALSLLLGAVVGSTDAAATFLLLRQRNIQLKDGLGETLMVEAGINDPMAIFLTITMVTIVDNELAMDAATFISFLPQLAQQLGLGLVAGILGGFITALLINRVKMPVSLFAPFAMAACLLIFNLTALSGGSGFLAVFIGGAILRDRMTHQTERVSQFHDGLSWISQIVLFLMLGLLVTPQELLNHVPLGLGVAAVLIFIARPLATVISLAPFGIGWRQQAFIGWVGLRGAVPIFLAIIPVISPGPVSSGFFDVVFVVVVASLLLQGWTISLAARWLRLIADPEDGPKLPLGKGKAKARAKGKD</sequence>
<evidence type="ECO:0000313" key="11">
    <source>
        <dbReference type="EMBL" id="MZR32095.1"/>
    </source>
</evidence>